<reference evidence="2" key="1">
    <citation type="submission" date="2022-12" db="EMBL/GenBank/DDBJ databases">
        <title>Reference genome sequencing for broad-spectrum identification of bacterial and archaeal isolates by mass spectrometry.</title>
        <authorList>
            <person name="Sekiguchi Y."/>
            <person name="Tourlousse D.M."/>
        </authorList>
    </citation>
    <scope>NUCLEOTIDE SEQUENCE</scope>
    <source>
        <strain evidence="2">301</strain>
    </source>
</reference>
<dbReference type="AlphaFoldDB" id="A0A9W6FMT2"/>
<feature type="region of interest" description="Disordered" evidence="1">
    <location>
        <begin position="33"/>
        <end position="101"/>
    </location>
</feature>
<evidence type="ECO:0000313" key="3">
    <source>
        <dbReference type="Proteomes" id="UP001144397"/>
    </source>
</evidence>
<feature type="compositionally biased region" description="Basic residues" evidence="1">
    <location>
        <begin position="91"/>
        <end position="101"/>
    </location>
</feature>
<sequence length="101" mass="10680">MGCGAFKAVIIAAVMPGPMPGIHLGPTPLPLRAANACSPDQRRRSRSAAPGSSAQVAAQRGNTRERLIKKRLRRFPALGPGSQSAALHASGARRRLMHHRA</sequence>
<comment type="caution">
    <text evidence="2">The sequence shown here is derived from an EMBL/GenBank/DDBJ whole genome shotgun (WGS) entry which is preliminary data.</text>
</comment>
<proteinExistence type="predicted"/>
<name>A0A9W6FMT2_XANFL</name>
<evidence type="ECO:0000313" key="2">
    <source>
        <dbReference type="EMBL" id="GLI23268.1"/>
    </source>
</evidence>
<organism evidence="2 3">
    <name type="scientific">Xanthobacter flavus</name>
    <dbReference type="NCBI Taxonomy" id="281"/>
    <lineage>
        <taxon>Bacteria</taxon>
        <taxon>Pseudomonadati</taxon>
        <taxon>Pseudomonadota</taxon>
        <taxon>Alphaproteobacteria</taxon>
        <taxon>Hyphomicrobiales</taxon>
        <taxon>Xanthobacteraceae</taxon>
        <taxon>Xanthobacter</taxon>
    </lineage>
</organism>
<dbReference type="EMBL" id="BSDO01000004">
    <property type="protein sequence ID" value="GLI23268.1"/>
    <property type="molecule type" value="Genomic_DNA"/>
</dbReference>
<accession>A0A9W6FMT2</accession>
<gene>
    <name evidence="2" type="ORF">XFLAVUS301_29420</name>
</gene>
<evidence type="ECO:0000256" key="1">
    <source>
        <dbReference type="SAM" id="MobiDB-lite"/>
    </source>
</evidence>
<protein>
    <submittedName>
        <fullName evidence="2">Uncharacterized protein</fullName>
    </submittedName>
</protein>
<dbReference type="Proteomes" id="UP001144397">
    <property type="component" value="Unassembled WGS sequence"/>
</dbReference>